<keyword evidence="4" id="KW-1185">Reference proteome</keyword>
<comment type="similarity">
    <text evidence="1">Belongs to the glycosyltransferase 2 family. WaaE/KdtX subfamily.</text>
</comment>
<dbReference type="RefSeq" id="WP_386102223.1">
    <property type="nucleotide sequence ID" value="NZ_JBHSAT010000023.1"/>
</dbReference>
<feature type="domain" description="Glycosyltransferase 2-like" evidence="2">
    <location>
        <begin position="5"/>
        <end position="129"/>
    </location>
</feature>
<protein>
    <submittedName>
        <fullName evidence="3">Glycosyltransferase family 2 protein</fullName>
        <ecNumber evidence="3">2.4.-.-</ecNumber>
    </submittedName>
</protein>
<dbReference type="PANTHER" id="PTHR43630:SF2">
    <property type="entry name" value="GLYCOSYLTRANSFERASE"/>
    <property type="match status" value="1"/>
</dbReference>
<proteinExistence type="inferred from homology"/>
<dbReference type="SUPFAM" id="SSF53448">
    <property type="entry name" value="Nucleotide-diphospho-sugar transferases"/>
    <property type="match status" value="1"/>
</dbReference>
<keyword evidence="3" id="KW-0808">Transferase</keyword>
<dbReference type="EMBL" id="JBHSAT010000023">
    <property type="protein sequence ID" value="MFC3878241.1"/>
    <property type="molecule type" value="Genomic_DNA"/>
</dbReference>
<dbReference type="PANTHER" id="PTHR43630">
    <property type="entry name" value="POLY-BETA-1,6-N-ACETYL-D-GLUCOSAMINE SYNTHASE"/>
    <property type="match status" value="1"/>
</dbReference>
<name>A0ABV8AN59_9FLAO</name>
<dbReference type="Gene3D" id="3.90.550.10">
    <property type="entry name" value="Spore Coat Polysaccharide Biosynthesis Protein SpsA, Chain A"/>
    <property type="match status" value="1"/>
</dbReference>
<dbReference type="InterPro" id="IPR001173">
    <property type="entry name" value="Glyco_trans_2-like"/>
</dbReference>
<dbReference type="InterPro" id="IPR029044">
    <property type="entry name" value="Nucleotide-diphossugar_trans"/>
</dbReference>
<keyword evidence="3" id="KW-0328">Glycosyltransferase</keyword>
<dbReference type="GO" id="GO:0016757">
    <property type="term" value="F:glycosyltransferase activity"/>
    <property type="evidence" value="ECO:0007669"/>
    <property type="project" value="UniProtKB-KW"/>
</dbReference>
<dbReference type="Proteomes" id="UP001595812">
    <property type="component" value="Unassembled WGS sequence"/>
</dbReference>
<gene>
    <name evidence="3" type="ORF">ACFOSX_13460</name>
</gene>
<dbReference type="CDD" id="cd02511">
    <property type="entry name" value="Beta4Glucosyltransferase"/>
    <property type="match status" value="1"/>
</dbReference>
<sequence length="245" mass="28284">MAKLSVIIPTYNEEDYLEDALKSVSFADEIIVVDSLSTDKTVAIAEDYNCTVLSRKFDNFSNQKNHAIEHATGDWILFLDADERITHSLKLQIEEAISQNEFSGYKLNFPHFFINRFLYHHNNDVLRLVKRKGVHFTGLVHEKLNVEGKISKLDAPVLHYTYKGIRHYISKKDSYAWFQAEQLLKKGKKVTYFHLAFKPFYRFFSSYILRGGILDGVAGLAIASINAYGVFSRYSKLILLQKQMN</sequence>
<comment type="caution">
    <text evidence="3">The sequence shown here is derived from an EMBL/GenBank/DDBJ whole genome shotgun (WGS) entry which is preliminary data.</text>
</comment>
<evidence type="ECO:0000313" key="3">
    <source>
        <dbReference type="EMBL" id="MFC3878241.1"/>
    </source>
</evidence>
<accession>A0ABV8AN59</accession>
<evidence type="ECO:0000313" key="4">
    <source>
        <dbReference type="Proteomes" id="UP001595812"/>
    </source>
</evidence>
<dbReference type="Pfam" id="PF00535">
    <property type="entry name" value="Glycos_transf_2"/>
    <property type="match status" value="1"/>
</dbReference>
<evidence type="ECO:0000256" key="1">
    <source>
        <dbReference type="ARBA" id="ARBA00038494"/>
    </source>
</evidence>
<reference evidence="4" key="1">
    <citation type="journal article" date="2019" name="Int. J. Syst. Evol. Microbiol.">
        <title>The Global Catalogue of Microorganisms (GCM) 10K type strain sequencing project: providing services to taxonomists for standard genome sequencing and annotation.</title>
        <authorList>
            <consortium name="The Broad Institute Genomics Platform"/>
            <consortium name="The Broad Institute Genome Sequencing Center for Infectious Disease"/>
            <person name="Wu L."/>
            <person name="Ma J."/>
        </authorList>
    </citation>
    <scope>NUCLEOTIDE SEQUENCE [LARGE SCALE GENOMIC DNA]</scope>
    <source>
        <strain evidence="4">CECT 8979</strain>
    </source>
</reference>
<dbReference type="EC" id="2.4.-.-" evidence="3"/>
<organism evidence="3 4">
    <name type="scientific">Winogradskyella maritima</name>
    <dbReference type="NCBI Taxonomy" id="1517766"/>
    <lineage>
        <taxon>Bacteria</taxon>
        <taxon>Pseudomonadati</taxon>
        <taxon>Bacteroidota</taxon>
        <taxon>Flavobacteriia</taxon>
        <taxon>Flavobacteriales</taxon>
        <taxon>Flavobacteriaceae</taxon>
        <taxon>Winogradskyella</taxon>
    </lineage>
</organism>
<evidence type="ECO:0000259" key="2">
    <source>
        <dbReference type="Pfam" id="PF00535"/>
    </source>
</evidence>